<dbReference type="OrthoDB" id="308449at2759"/>
<accession>A0A8H3F2L6</accession>
<dbReference type="InterPro" id="IPR036322">
    <property type="entry name" value="WD40_repeat_dom_sf"/>
</dbReference>
<dbReference type="InterPro" id="IPR015943">
    <property type="entry name" value="WD40/YVTN_repeat-like_dom_sf"/>
</dbReference>
<dbReference type="Pfam" id="PF00400">
    <property type="entry name" value="WD40"/>
    <property type="match status" value="2"/>
</dbReference>
<name>A0A8H3F2L6_9LECA</name>
<comment type="caution">
    <text evidence="2">The sequence shown here is derived from an EMBL/GenBank/DDBJ whole genome shotgun (WGS) entry which is preliminary data.</text>
</comment>
<dbReference type="AlphaFoldDB" id="A0A8H3F2L6"/>
<evidence type="ECO:0000256" key="1">
    <source>
        <dbReference type="SAM" id="MobiDB-lite"/>
    </source>
</evidence>
<dbReference type="PANTHER" id="PTHR44675">
    <property type="entry name" value="PAK1 INTERACTING PROTEIN 1"/>
    <property type="match status" value="1"/>
</dbReference>
<feature type="region of interest" description="Disordered" evidence="1">
    <location>
        <begin position="1"/>
        <end position="35"/>
    </location>
</feature>
<dbReference type="SMART" id="SM00320">
    <property type="entry name" value="WD40"/>
    <property type="match status" value="4"/>
</dbReference>
<organism evidence="2 3">
    <name type="scientific">Gomphillus americanus</name>
    <dbReference type="NCBI Taxonomy" id="1940652"/>
    <lineage>
        <taxon>Eukaryota</taxon>
        <taxon>Fungi</taxon>
        <taxon>Dikarya</taxon>
        <taxon>Ascomycota</taxon>
        <taxon>Pezizomycotina</taxon>
        <taxon>Lecanoromycetes</taxon>
        <taxon>OSLEUM clade</taxon>
        <taxon>Ostropomycetidae</taxon>
        <taxon>Ostropales</taxon>
        <taxon>Graphidaceae</taxon>
        <taxon>Gomphilloideae</taxon>
        <taxon>Gomphillus</taxon>
    </lineage>
</organism>
<evidence type="ECO:0000313" key="2">
    <source>
        <dbReference type="EMBL" id="CAF9916413.1"/>
    </source>
</evidence>
<keyword evidence="3" id="KW-1185">Reference proteome</keyword>
<dbReference type="Gene3D" id="2.130.10.10">
    <property type="entry name" value="YVTN repeat-like/Quinoprotein amine dehydrogenase"/>
    <property type="match status" value="1"/>
</dbReference>
<gene>
    <name evidence="2" type="ORF">GOMPHAMPRED_000998</name>
</gene>
<evidence type="ECO:0000313" key="3">
    <source>
        <dbReference type="Proteomes" id="UP000664169"/>
    </source>
</evidence>
<dbReference type="Proteomes" id="UP000664169">
    <property type="component" value="Unassembled WGS sequence"/>
</dbReference>
<reference evidence="2" key="1">
    <citation type="submission" date="2021-03" db="EMBL/GenBank/DDBJ databases">
        <authorList>
            <person name="Tagirdzhanova G."/>
        </authorList>
    </citation>
    <scope>NUCLEOTIDE SEQUENCE</scope>
</reference>
<sequence>MAKRKREEESAVTETPSSKKPPVVDRSNGYASQGSSSLQLITGSYDRVLHGIIATIPGPGSKSDNVHFQDNFLFNAHSSAIRCLALSPLSSKDGPRSDKLILATGGTDEKVNLYSVSTCLPDVPSLSSIVSVSSLENPKNKELGSLLHHDSSVNVLYFPTKGKLISASDDNTIAISRTRDWTLLSSIKAPIPKTPGRPSGDTAPLGGAPSGINDFAVHPSKRLMISVGKGEKCMRLWNLVTGKKASVLNFERDLLQGVGEGKRSKGEGQKVVWNTAGDEFAVAFERGVAVFGMDSKVKCVAVPDPATKVHGIAYMTYESSAIAQSLLSISTEDGRLLFYATEISKPAATDDAATHELPTARLRGQLGGQTAGVEGRIKDFRTIPSDESQLESKIIITAGSNGIVRIWRVDHKELVLMSPTQSDCHGDATDATTKKGPSDVVQIGVLLGKYNTNNRITCLEAFRLYRATENANGMEIPNALHRDAREELSDGAASDDKELEEEERGKEDDAFQGFD</sequence>
<dbReference type="EMBL" id="CAJPDQ010000011">
    <property type="protein sequence ID" value="CAF9916413.1"/>
    <property type="molecule type" value="Genomic_DNA"/>
</dbReference>
<dbReference type="PANTHER" id="PTHR44675:SF1">
    <property type="entry name" value="P21-ACTIVATED PROTEIN KINASE-INTERACTING PROTEIN 1"/>
    <property type="match status" value="1"/>
</dbReference>
<protein>
    <submittedName>
        <fullName evidence="2">Uncharacterized protein</fullName>
    </submittedName>
</protein>
<feature type="region of interest" description="Disordered" evidence="1">
    <location>
        <begin position="482"/>
        <end position="515"/>
    </location>
</feature>
<dbReference type="SUPFAM" id="SSF50978">
    <property type="entry name" value="WD40 repeat-like"/>
    <property type="match status" value="1"/>
</dbReference>
<dbReference type="InterPro" id="IPR001680">
    <property type="entry name" value="WD40_rpt"/>
</dbReference>
<dbReference type="InterPro" id="IPR051959">
    <property type="entry name" value="PAK1-Kinase_Regulator"/>
</dbReference>
<proteinExistence type="predicted"/>